<dbReference type="EMBL" id="CM044706">
    <property type="protein sequence ID" value="KAI5657880.1"/>
    <property type="molecule type" value="Genomic_DNA"/>
</dbReference>
<gene>
    <name evidence="1" type="ORF">M9H77_26673</name>
</gene>
<dbReference type="Proteomes" id="UP001060085">
    <property type="component" value="Linkage Group LG06"/>
</dbReference>
<evidence type="ECO:0000313" key="2">
    <source>
        <dbReference type="Proteomes" id="UP001060085"/>
    </source>
</evidence>
<accession>A0ACC0AAL2</accession>
<name>A0ACC0AAL2_CATRO</name>
<reference evidence="2" key="1">
    <citation type="journal article" date="2023" name="Nat. Plants">
        <title>Single-cell RNA sequencing provides a high-resolution roadmap for understanding the multicellular compartmentation of specialized metabolism.</title>
        <authorList>
            <person name="Sun S."/>
            <person name="Shen X."/>
            <person name="Li Y."/>
            <person name="Li Y."/>
            <person name="Wang S."/>
            <person name="Li R."/>
            <person name="Zhang H."/>
            <person name="Shen G."/>
            <person name="Guo B."/>
            <person name="Wei J."/>
            <person name="Xu J."/>
            <person name="St-Pierre B."/>
            <person name="Chen S."/>
            <person name="Sun C."/>
        </authorList>
    </citation>
    <scope>NUCLEOTIDE SEQUENCE [LARGE SCALE GENOMIC DNA]</scope>
</reference>
<organism evidence="1 2">
    <name type="scientific">Catharanthus roseus</name>
    <name type="common">Madagascar periwinkle</name>
    <name type="synonym">Vinca rosea</name>
    <dbReference type="NCBI Taxonomy" id="4058"/>
    <lineage>
        <taxon>Eukaryota</taxon>
        <taxon>Viridiplantae</taxon>
        <taxon>Streptophyta</taxon>
        <taxon>Embryophyta</taxon>
        <taxon>Tracheophyta</taxon>
        <taxon>Spermatophyta</taxon>
        <taxon>Magnoliopsida</taxon>
        <taxon>eudicotyledons</taxon>
        <taxon>Gunneridae</taxon>
        <taxon>Pentapetalae</taxon>
        <taxon>asterids</taxon>
        <taxon>lamiids</taxon>
        <taxon>Gentianales</taxon>
        <taxon>Apocynaceae</taxon>
        <taxon>Rauvolfioideae</taxon>
        <taxon>Vinceae</taxon>
        <taxon>Catharanthinae</taxon>
        <taxon>Catharanthus</taxon>
    </lineage>
</organism>
<comment type="caution">
    <text evidence="1">The sequence shown here is derived from an EMBL/GenBank/DDBJ whole genome shotgun (WGS) entry which is preliminary data.</text>
</comment>
<evidence type="ECO:0000313" key="1">
    <source>
        <dbReference type="EMBL" id="KAI5657880.1"/>
    </source>
</evidence>
<protein>
    <submittedName>
        <fullName evidence="1">Uncharacterized protein</fullName>
    </submittedName>
</protein>
<keyword evidence="2" id="KW-1185">Reference proteome</keyword>
<sequence length="492" mass="56155">MIFKSIKFVQEVRERTYKTSVTRRREKVPLKGLEYVKLLATLDVLNPRPQEGLNKIFSSKFKQPKVLQNGRLHIYRDLREKKPREIDWAARQISIREDSRNSPKQNSLTPGIEAGTEVNLSKHVNVILVRFDEEVPKEEKVMIIQEKSCVEKERRSSESLNSKVLEPSKEKKNEKPMTAEYKLKIQYPVALVHDCSQDNMGKFIEIFKQLKINLPLCDILLQETSPNRDDVVILEMLLAPRTDLKRIHNVGKHETWLKIPKRRKIGVQAEPYQKPTADGRSNLPHAAGPMMKFSSWTEAYSGRDNLLLRRLLRSTSTTSTTSEDSGNSGGSSLRQIAGFIGITATFNTRGRRPSVLCGIFVLLSRVFSSFLMAPKQSIASSSKSKRAQVDDSIPDPTSSSIPPYLERLFATAQKWIANREHLKLIIEKSFDAPVITLRIRCSFGGLERDLFYIFLEPITPSLSVNSMPICFQEGQGPFYYNFHCQEGKDSIR</sequence>
<proteinExistence type="predicted"/>